<proteinExistence type="inferred from homology"/>
<dbReference type="EMBL" id="BSFM01000010">
    <property type="protein sequence ID" value="GLK83728.1"/>
    <property type="molecule type" value="Genomic_DNA"/>
</dbReference>
<dbReference type="PANTHER" id="PTHR38459:SF1">
    <property type="entry name" value="PROPHAGE BACTOPRENOL-LINKED GLUCOSE TRANSLOCASE HOMOLOG"/>
    <property type="match status" value="1"/>
</dbReference>
<reference evidence="8" key="2">
    <citation type="submission" date="2023-01" db="EMBL/GenBank/DDBJ databases">
        <authorList>
            <person name="Sun Q."/>
            <person name="Evtushenko L."/>
        </authorList>
    </citation>
    <scope>NUCLEOTIDE SEQUENCE</scope>
    <source>
        <strain evidence="8">VKM B-2789</strain>
    </source>
</reference>
<organism evidence="8 9">
    <name type="scientific">Ancylobacter defluvii</name>
    <dbReference type="NCBI Taxonomy" id="1282440"/>
    <lineage>
        <taxon>Bacteria</taxon>
        <taxon>Pseudomonadati</taxon>
        <taxon>Pseudomonadota</taxon>
        <taxon>Alphaproteobacteria</taxon>
        <taxon>Hyphomicrobiales</taxon>
        <taxon>Xanthobacteraceae</taxon>
        <taxon>Ancylobacter</taxon>
    </lineage>
</organism>
<dbReference type="RefSeq" id="WP_213364354.1">
    <property type="nucleotide sequence ID" value="NZ_BSFM01000010.1"/>
</dbReference>
<evidence type="ECO:0000256" key="4">
    <source>
        <dbReference type="ARBA" id="ARBA00022989"/>
    </source>
</evidence>
<evidence type="ECO:0000256" key="6">
    <source>
        <dbReference type="SAM" id="Phobius"/>
    </source>
</evidence>
<accession>A0A9W6NAK7</accession>
<dbReference type="PANTHER" id="PTHR38459">
    <property type="entry name" value="PROPHAGE BACTOPRENOL-LINKED GLUCOSE TRANSLOCASE HOMOLOG"/>
    <property type="match status" value="1"/>
</dbReference>
<feature type="transmembrane region" description="Helical" evidence="6">
    <location>
        <begin position="12"/>
        <end position="33"/>
    </location>
</feature>
<keyword evidence="4 6" id="KW-1133">Transmembrane helix</keyword>
<feature type="transmembrane region" description="Helical" evidence="6">
    <location>
        <begin position="112"/>
        <end position="131"/>
    </location>
</feature>
<dbReference type="InterPro" id="IPR051401">
    <property type="entry name" value="GtrA_CellWall_Glycosyl"/>
</dbReference>
<feature type="transmembrane region" description="Helical" evidence="6">
    <location>
        <begin position="45"/>
        <end position="62"/>
    </location>
</feature>
<comment type="caution">
    <text evidence="8">The sequence shown here is derived from an EMBL/GenBank/DDBJ whole genome shotgun (WGS) entry which is preliminary data.</text>
</comment>
<evidence type="ECO:0000256" key="5">
    <source>
        <dbReference type="ARBA" id="ARBA00023136"/>
    </source>
</evidence>
<dbReference type="GO" id="GO:0005886">
    <property type="term" value="C:plasma membrane"/>
    <property type="evidence" value="ECO:0007669"/>
    <property type="project" value="TreeGrafter"/>
</dbReference>
<dbReference type="GO" id="GO:0000271">
    <property type="term" value="P:polysaccharide biosynthetic process"/>
    <property type="evidence" value="ECO:0007669"/>
    <property type="project" value="InterPro"/>
</dbReference>
<dbReference type="AlphaFoldDB" id="A0A9W6NAK7"/>
<evidence type="ECO:0000313" key="9">
    <source>
        <dbReference type="Proteomes" id="UP001143330"/>
    </source>
</evidence>
<evidence type="ECO:0000256" key="1">
    <source>
        <dbReference type="ARBA" id="ARBA00004141"/>
    </source>
</evidence>
<comment type="subcellular location">
    <subcellularLocation>
        <location evidence="1">Membrane</location>
        <topology evidence="1">Multi-pass membrane protein</topology>
    </subcellularLocation>
</comment>
<keyword evidence="3 6" id="KW-0812">Transmembrane</keyword>
<evidence type="ECO:0000256" key="3">
    <source>
        <dbReference type="ARBA" id="ARBA00022692"/>
    </source>
</evidence>
<dbReference type="InterPro" id="IPR007267">
    <property type="entry name" value="GtrA_DPMS_TM"/>
</dbReference>
<evidence type="ECO:0000259" key="7">
    <source>
        <dbReference type="Pfam" id="PF04138"/>
    </source>
</evidence>
<dbReference type="Proteomes" id="UP001143330">
    <property type="component" value="Unassembled WGS sequence"/>
</dbReference>
<protein>
    <recommendedName>
        <fullName evidence="7">GtrA/DPMS transmembrane domain-containing protein</fullName>
    </recommendedName>
</protein>
<comment type="similarity">
    <text evidence="2">Belongs to the GtrA family.</text>
</comment>
<evidence type="ECO:0000313" key="8">
    <source>
        <dbReference type="EMBL" id="GLK83728.1"/>
    </source>
</evidence>
<sequence length="136" mass="14444">MDLAASPLIARLRHFLLFASLGALGTLAQYAVLVMLASGAGIDPVAASTAGFLTGGVVNYLLSRSIAFRSDRPHREAAPRFFLVAGCGLVLNALMMAGFTRGLSLPYLPAQLVATGLLVLWHYAGNLLWTFRPARS</sequence>
<gene>
    <name evidence="8" type="ORF">GCM10017653_17970</name>
</gene>
<reference evidence="8" key="1">
    <citation type="journal article" date="2014" name="Int. J. Syst. Evol. Microbiol.">
        <title>Complete genome sequence of Corynebacterium casei LMG S-19264T (=DSM 44701T), isolated from a smear-ripened cheese.</title>
        <authorList>
            <consortium name="US DOE Joint Genome Institute (JGI-PGF)"/>
            <person name="Walter F."/>
            <person name="Albersmeier A."/>
            <person name="Kalinowski J."/>
            <person name="Ruckert C."/>
        </authorList>
    </citation>
    <scope>NUCLEOTIDE SEQUENCE</scope>
    <source>
        <strain evidence="8">VKM B-2789</strain>
    </source>
</reference>
<dbReference type="Pfam" id="PF04138">
    <property type="entry name" value="GtrA_DPMS_TM"/>
    <property type="match status" value="1"/>
</dbReference>
<feature type="transmembrane region" description="Helical" evidence="6">
    <location>
        <begin position="82"/>
        <end position="100"/>
    </location>
</feature>
<keyword evidence="5 6" id="KW-0472">Membrane</keyword>
<name>A0A9W6NAK7_9HYPH</name>
<keyword evidence="9" id="KW-1185">Reference proteome</keyword>
<feature type="domain" description="GtrA/DPMS transmembrane" evidence="7">
    <location>
        <begin position="18"/>
        <end position="131"/>
    </location>
</feature>
<evidence type="ECO:0000256" key="2">
    <source>
        <dbReference type="ARBA" id="ARBA00009399"/>
    </source>
</evidence>